<keyword evidence="2" id="KW-1185">Reference proteome</keyword>
<organism evidence="1 2">
    <name type="scientific">Dovyalis caffra</name>
    <dbReference type="NCBI Taxonomy" id="77055"/>
    <lineage>
        <taxon>Eukaryota</taxon>
        <taxon>Viridiplantae</taxon>
        <taxon>Streptophyta</taxon>
        <taxon>Embryophyta</taxon>
        <taxon>Tracheophyta</taxon>
        <taxon>Spermatophyta</taxon>
        <taxon>Magnoliopsida</taxon>
        <taxon>eudicotyledons</taxon>
        <taxon>Gunneridae</taxon>
        <taxon>Pentapetalae</taxon>
        <taxon>rosids</taxon>
        <taxon>fabids</taxon>
        <taxon>Malpighiales</taxon>
        <taxon>Salicaceae</taxon>
        <taxon>Flacourtieae</taxon>
        <taxon>Dovyalis</taxon>
    </lineage>
</organism>
<sequence length="114" mass="12699">MLFQCFRAILVFVVRSGVEPLFGFVSDTILADASLYWPRGLIEFHHCRLLGYCHILVELIGLAFACGLDIIPCPFGFGSYVYCLTSVWARLGRLVESASSWPPHSLSHILSGLH</sequence>
<dbReference type="EMBL" id="CAWUPB010000844">
    <property type="protein sequence ID" value="CAK7325080.1"/>
    <property type="molecule type" value="Genomic_DNA"/>
</dbReference>
<dbReference type="Proteomes" id="UP001314170">
    <property type="component" value="Unassembled WGS sequence"/>
</dbReference>
<accession>A0AAV1QWD2</accession>
<comment type="caution">
    <text evidence="1">The sequence shown here is derived from an EMBL/GenBank/DDBJ whole genome shotgun (WGS) entry which is preliminary data.</text>
</comment>
<evidence type="ECO:0000313" key="2">
    <source>
        <dbReference type="Proteomes" id="UP001314170"/>
    </source>
</evidence>
<name>A0AAV1QWD2_9ROSI</name>
<reference evidence="1 2" key="1">
    <citation type="submission" date="2024-01" db="EMBL/GenBank/DDBJ databases">
        <authorList>
            <person name="Waweru B."/>
        </authorList>
    </citation>
    <scope>NUCLEOTIDE SEQUENCE [LARGE SCALE GENOMIC DNA]</scope>
</reference>
<protein>
    <recommendedName>
        <fullName evidence="3">Secreted protein</fullName>
    </recommendedName>
</protein>
<gene>
    <name evidence="1" type="ORF">DCAF_LOCUS2752</name>
</gene>
<evidence type="ECO:0008006" key="3">
    <source>
        <dbReference type="Google" id="ProtNLM"/>
    </source>
</evidence>
<proteinExistence type="predicted"/>
<evidence type="ECO:0000313" key="1">
    <source>
        <dbReference type="EMBL" id="CAK7325080.1"/>
    </source>
</evidence>
<dbReference type="AlphaFoldDB" id="A0AAV1QWD2"/>